<organism evidence="1 2">
    <name type="scientific">Thermanaerosceptrum fracticalcis</name>
    <dbReference type="NCBI Taxonomy" id="1712410"/>
    <lineage>
        <taxon>Bacteria</taxon>
        <taxon>Bacillati</taxon>
        <taxon>Bacillota</taxon>
        <taxon>Clostridia</taxon>
        <taxon>Eubacteriales</taxon>
        <taxon>Peptococcaceae</taxon>
        <taxon>Thermanaerosceptrum</taxon>
    </lineage>
</organism>
<evidence type="ECO:0000313" key="1">
    <source>
        <dbReference type="EMBL" id="QNB45185.1"/>
    </source>
</evidence>
<name>A0A7G6DZD1_THEFR</name>
<dbReference type="PANTHER" id="PTHR42941:SF1">
    <property type="entry name" value="SLL1037 PROTEIN"/>
    <property type="match status" value="1"/>
</dbReference>
<evidence type="ECO:0000313" key="2">
    <source>
        <dbReference type="Proteomes" id="UP000515847"/>
    </source>
</evidence>
<dbReference type="Pfam" id="PF16868">
    <property type="entry name" value="NMT1_3"/>
    <property type="match status" value="1"/>
</dbReference>
<dbReference type="PROSITE" id="PS51257">
    <property type="entry name" value="PROKAR_LIPOPROTEIN"/>
    <property type="match status" value="1"/>
</dbReference>
<reference evidence="1 2" key="1">
    <citation type="journal article" date="2019" name="Front. Microbiol.">
        <title>Thermoanaerosceptrum fracticalcis gen. nov. sp. nov., a Novel Fumarate-Fermenting Microorganism From a Deep Fractured Carbonate Aquifer of the US Great Basin.</title>
        <authorList>
            <person name="Hamilton-Brehm S.D."/>
            <person name="Stewart L.E."/>
            <person name="Zavarin M."/>
            <person name="Caldwell M."/>
            <person name="Lawson P.A."/>
            <person name="Onstott T.C."/>
            <person name="Grzymski J."/>
            <person name="Neveux I."/>
            <person name="Lollar B.S."/>
            <person name="Russell C.E."/>
            <person name="Moser D.P."/>
        </authorList>
    </citation>
    <scope>NUCLEOTIDE SEQUENCE [LARGE SCALE GENOMIC DNA]</scope>
    <source>
        <strain evidence="1 2">DRI-13</strain>
    </source>
</reference>
<dbReference type="EMBL" id="CP045798">
    <property type="protein sequence ID" value="QNB45185.1"/>
    <property type="molecule type" value="Genomic_DNA"/>
</dbReference>
<gene>
    <name evidence="1" type="ORF">BR63_01915</name>
</gene>
<dbReference type="PANTHER" id="PTHR42941">
    <property type="entry name" value="SLL1037 PROTEIN"/>
    <property type="match status" value="1"/>
</dbReference>
<protein>
    <submittedName>
        <fullName evidence="1">TAXI family TRAP transporter solute-binding subunit</fullName>
    </submittedName>
</protein>
<proteinExistence type="predicted"/>
<accession>A0A7G6DZD1</accession>
<dbReference type="Gene3D" id="3.40.190.10">
    <property type="entry name" value="Periplasmic binding protein-like II"/>
    <property type="match status" value="2"/>
</dbReference>
<dbReference type="SUPFAM" id="SSF53850">
    <property type="entry name" value="Periplasmic binding protein-like II"/>
    <property type="match status" value="1"/>
</dbReference>
<dbReference type="Proteomes" id="UP000515847">
    <property type="component" value="Chromosome"/>
</dbReference>
<dbReference type="KEGG" id="tfr:BR63_01915"/>
<dbReference type="AlphaFoldDB" id="A0A7G6DZD1"/>
<keyword evidence="2" id="KW-1185">Reference proteome</keyword>
<sequence>MILKNWEGCNVKSKKVKLVAIFLSLVILLTIGCSTQEAKNKEENSKKDWPKGVTIGSSSMGGIYYVWAGAWSKIMMEQLKIPFSVEVSAGGVDNAKLVNDGKVDFGLAADGIVYAGLNGTEWAKGTKYENIRAIFPMYPGYFQWHTLSKIPIKSIHDMNGKRVVPGPAGSSADSYWRMIFEFFNIKPQISNAGYADATSLMQDGMIDAIGLAPTGVPHPSTAELATTHDVRIIGVSKDDIQKLQKQYPYMSVGQIPAGTYKGMNEPVDTIVIWNVMMANKNVSEDLVYHVVKATFENHEKLVAAHPSAKDTLAENIKYIKVPLHLGAIKYYKERGITIPNEAYPPEYKK</sequence>
<dbReference type="InterPro" id="IPR011852">
    <property type="entry name" value="TRAP_TAXI"/>
</dbReference>
<dbReference type="NCBIfam" id="TIGR02122">
    <property type="entry name" value="TRAP_TAXI"/>
    <property type="match status" value="1"/>
</dbReference>